<protein>
    <recommendedName>
        <fullName evidence="2">HD domain-containing protein</fullName>
    </recommendedName>
</protein>
<organism evidence="1">
    <name type="scientific">marine sediment metagenome</name>
    <dbReference type="NCBI Taxonomy" id="412755"/>
    <lineage>
        <taxon>unclassified sequences</taxon>
        <taxon>metagenomes</taxon>
        <taxon>ecological metagenomes</taxon>
    </lineage>
</organism>
<dbReference type="GO" id="GO:0008832">
    <property type="term" value="F:dGTPase activity"/>
    <property type="evidence" value="ECO:0007669"/>
    <property type="project" value="TreeGrafter"/>
</dbReference>
<feature type="non-terminal residue" evidence="1">
    <location>
        <position position="162"/>
    </location>
</feature>
<dbReference type="PANTHER" id="PTHR11373:SF4">
    <property type="entry name" value="DEOXYNUCLEOSIDE TRIPHOSPHATE TRIPHOSPHOHYDROLASE SAMHD1"/>
    <property type="match status" value="1"/>
</dbReference>
<proteinExistence type="predicted"/>
<dbReference type="SUPFAM" id="SSF109604">
    <property type="entry name" value="HD-domain/PDEase-like"/>
    <property type="match status" value="1"/>
</dbReference>
<comment type="caution">
    <text evidence="1">The sequence shown here is derived from an EMBL/GenBank/DDBJ whole genome shotgun (WGS) entry which is preliminary data.</text>
</comment>
<dbReference type="EMBL" id="BARW01011577">
    <property type="protein sequence ID" value="GAI74409.1"/>
    <property type="molecule type" value="Genomic_DNA"/>
</dbReference>
<accession>X1T2Z2</accession>
<dbReference type="InterPro" id="IPR050135">
    <property type="entry name" value="dGTPase-like"/>
</dbReference>
<dbReference type="GO" id="GO:0006203">
    <property type="term" value="P:dGTP catabolic process"/>
    <property type="evidence" value="ECO:0007669"/>
    <property type="project" value="TreeGrafter"/>
</dbReference>
<evidence type="ECO:0000313" key="1">
    <source>
        <dbReference type="EMBL" id="GAI74409.1"/>
    </source>
</evidence>
<dbReference type="Gene3D" id="1.10.3210.10">
    <property type="entry name" value="Hypothetical protein af1432"/>
    <property type="match status" value="1"/>
</dbReference>
<name>X1T2Z2_9ZZZZ</name>
<gene>
    <name evidence="1" type="ORF">S12H4_22261</name>
</gene>
<dbReference type="AlphaFoldDB" id="X1T2Z2"/>
<dbReference type="PANTHER" id="PTHR11373">
    <property type="entry name" value="DEOXYNUCLEOSIDE TRIPHOSPHATE TRIPHOSPHOHYDROLASE"/>
    <property type="match status" value="1"/>
</dbReference>
<sequence>MAKLVKDFLINVLEEPHIVTSLVFASIVHDIGHAAWGHAGELFMEYRGISLDHADLSARLVTGDSELTKYFVGYDLPLVSQVLNEDERILVSKLILGRPPVLPKLKPDEEIGREEKNMRYLAQMINSRALDFDRLEYLIRDAFYTTTAASFFRLKDVFESLI</sequence>
<reference evidence="1" key="1">
    <citation type="journal article" date="2014" name="Front. Microbiol.">
        <title>High frequency of phylogenetically diverse reductive dehalogenase-homologous genes in deep subseafloor sedimentary metagenomes.</title>
        <authorList>
            <person name="Kawai M."/>
            <person name="Futagami T."/>
            <person name="Toyoda A."/>
            <person name="Takaki Y."/>
            <person name="Nishi S."/>
            <person name="Hori S."/>
            <person name="Arai W."/>
            <person name="Tsubouchi T."/>
            <person name="Morono Y."/>
            <person name="Uchiyama I."/>
            <person name="Ito T."/>
            <person name="Fujiyama A."/>
            <person name="Inagaki F."/>
            <person name="Takami H."/>
        </authorList>
    </citation>
    <scope>NUCLEOTIDE SEQUENCE</scope>
    <source>
        <strain evidence="1">Expedition CK06-06</strain>
    </source>
</reference>
<evidence type="ECO:0008006" key="2">
    <source>
        <dbReference type="Google" id="ProtNLM"/>
    </source>
</evidence>